<accession>A0A1F4T6U3</accession>
<evidence type="ECO:0000256" key="3">
    <source>
        <dbReference type="ARBA" id="ARBA00038054"/>
    </source>
</evidence>
<dbReference type="PANTHER" id="PTHR43567">
    <property type="entry name" value="FLAVOREDOXIN-RELATED-RELATED"/>
    <property type="match status" value="1"/>
</dbReference>
<evidence type="ECO:0000256" key="2">
    <source>
        <dbReference type="ARBA" id="ARBA00022630"/>
    </source>
</evidence>
<protein>
    <submittedName>
        <fullName evidence="5">Flavin reductase</fullName>
    </submittedName>
</protein>
<dbReference type="InterPro" id="IPR002563">
    <property type="entry name" value="Flavin_Rdtase-like_dom"/>
</dbReference>
<comment type="similarity">
    <text evidence="3">Belongs to the flavoredoxin family.</text>
</comment>
<dbReference type="EMBL" id="MEUG01000001">
    <property type="protein sequence ID" value="OGC28448.1"/>
    <property type="molecule type" value="Genomic_DNA"/>
</dbReference>
<reference evidence="5 6" key="1">
    <citation type="journal article" date="2016" name="Nat. Commun.">
        <title>Thousands of microbial genomes shed light on interconnected biogeochemical processes in an aquifer system.</title>
        <authorList>
            <person name="Anantharaman K."/>
            <person name="Brown C.T."/>
            <person name="Hug L.A."/>
            <person name="Sharon I."/>
            <person name="Castelle C.J."/>
            <person name="Probst A.J."/>
            <person name="Thomas B.C."/>
            <person name="Singh A."/>
            <person name="Wilkins M.J."/>
            <person name="Karaoz U."/>
            <person name="Brodie E.L."/>
            <person name="Williams K.H."/>
            <person name="Hubbard S.S."/>
            <person name="Banfield J.F."/>
        </authorList>
    </citation>
    <scope>NUCLEOTIDE SEQUENCE [LARGE SCALE GENOMIC DNA]</scope>
</reference>
<keyword evidence="2" id="KW-0285">Flavoprotein</keyword>
<sequence>MKQGKAIWKPGTMLYPAPVVMVSCGDKKENFNIITVAWTGTVNSEPAMAYASIRPSRYSHQIIKRTGEFVINLATKRLAFATDYCGVKSGRETNKFFHLKLTTEKAEHVKAPLIAESPVNIECRVTDIVSLGSHDMFLAKVLAIHADKKLIDKKGALNLQAADLIAYSHGHYYALGKQLGRFGFSVKKRPRS</sequence>
<dbReference type="InterPro" id="IPR052174">
    <property type="entry name" value="Flavoredoxin"/>
</dbReference>
<dbReference type="Pfam" id="PF01613">
    <property type="entry name" value="Flavin_Reduct"/>
    <property type="match status" value="1"/>
</dbReference>
<dbReference type="AlphaFoldDB" id="A0A1F4T6U3"/>
<comment type="cofactor">
    <cofactor evidence="1">
        <name>FMN</name>
        <dbReference type="ChEBI" id="CHEBI:58210"/>
    </cofactor>
</comment>
<dbReference type="PROSITE" id="PS51257">
    <property type="entry name" value="PROKAR_LIPOPROTEIN"/>
    <property type="match status" value="1"/>
</dbReference>
<evidence type="ECO:0000313" key="6">
    <source>
        <dbReference type="Proteomes" id="UP000178602"/>
    </source>
</evidence>
<dbReference type="PANTHER" id="PTHR43567:SF1">
    <property type="entry name" value="FLAVOREDOXIN"/>
    <property type="match status" value="1"/>
</dbReference>
<organism evidence="5 6">
    <name type="scientific">candidate division WOR-1 bacterium RIFOXYC12_FULL_54_18</name>
    <dbReference type="NCBI Taxonomy" id="1802584"/>
    <lineage>
        <taxon>Bacteria</taxon>
        <taxon>Bacillati</taxon>
        <taxon>Saganbacteria</taxon>
    </lineage>
</organism>
<dbReference type="Proteomes" id="UP000178602">
    <property type="component" value="Unassembled WGS sequence"/>
</dbReference>
<feature type="domain" description="Flavin reductase like" evidence="4">
    <location>
        <begin position="13"/>
        <end position="159"/>
    </location>
</feature>
<dbReference type="SMART" id="SM00903">
    <property type="entry name" value="Flavin_Reduct"/>
    <property type="match status" value="1"/>
</dbReference>
<gene>
    <name evidence="5" type="ORF">A3K49_05710</name>
</gene>
<evidence type="ECO:0000313" key="5">
    <source>
        <dbReference type="EMBL" id="OGC28448.1"/>
    </source>
</evidence>
<comment type="caution">
    <text evidence="5">The sequence shown here is derived from an EMBL/GenBank/DDBJ whole genome shotgun (WGS) entry which is preliminary data.</text>
</comment>
<evidence type="ECO:0000256" key="1">
    <source>
        <dbReference type="ARBA" id="ARBA00001917"/>
    </source>
</evidence>
<dbReference type="GO" id="GO:0010181">
    <property type="term" value="F:FMN binding"/>
    <property type="evidence" value="ECO:0007669"/>
    <property type="project" value="InterPro"/>
</dbReference>
<name>A0A1F4T6U3_UNCSA</name>
<dbReference type="GO" id="GO:0016646">
    <property type="term" value="F:oxidoreductase activity, acting on the CH-NH group of donors, NAD or NADP as acceptor"/>
    <property type="evidence" value="ECO:0007669"/>
    <property type="project" value="UniProtKB-ARBA"/>
</dbReference>
<dbReference type="InterPro" id="IPR012349">
    <property type="entry name" value="Split_barrel_FMN-bd"/>
</dbReference>
<evidence type="ECO:0000259" key="4">
    <source>
        <dbReference type="SMART" id="SM00903"/>
    </source>
</evidence>
<dbReference type="SUPFAM" id="SSF50475">
    <property type="entry name" value="FMN-binding split barrel"/>
    <property type="match status" value="1"/>
</dbReference>
<proteinExistence type="inferred from homology"/>
<dbReference type="Gene3D" id="2.30.110.10">
    <property type="entry name" value="Electron Transport, Fmn-binding Protein, Chain A"/>
    <property type="match status" value="1"/>
</dbReference>